<feature type="transmembrane region" description="Helical" evidence="1">
    <location>
        <begin position="85"/>
        <end position="107"/>
    </location>
</feature>
<reference evidence="3 4" key="1">
    <citation type="submission" date="2019-03" db="EMBL/GenBank/DDBJ databases">
        <title>Genomics of glacier-inhabiting Cryobacterium strains.</title>
        <authorList>
            <person name="Liu Q."/>
            <person name="Xin Y.-H."/>
        </authorList>
    </citation>
    <scope>NUCLEOTIDE SEQUENCE [LARGE SCALE GENOMIC DNA]</scope>
    <source>
        <strain evidence="3 4">Hz16</strain>
    </source>
</reference>
<keyword evidence="1" id="KW-1133">Transmembrane helix</keyword>
<feature type="transmembrane region" description="Helical" evidence="1">
    <location>
        <begin position="58"/>
        <end position="79"/>
    </location>
</feature>
<feature type="transmembrane region" description="Helical" evidence="1">
    <location>
        <begin position="119"/>
        <end position="139"/>
    </location>
</feature>
<proteinExistence type="predicted"/>
<dbReference type="AlphaFoldDB" id="A0A4R9APY1"/>
<dbReference type="InterPro" id="IPR029058">
    <property type="entry name" value="AB_hydrolase_fold"/>
</dbReference>
<protein>
    <submittedName>
        <fullName evidence="3">Alpha/beta hydrolase</fullName>
    </submittedName>
</protein>
<evidence type="ECO:0000313" key="3">
    <source>
        <dbReference type="EMBL" id="TFD66644.1"/>
    </source>
</evidence>
<sequence>MDTASTGDRRLLSCDAECWKREKHACRLRSGCRPDRRYYLPMMQITKLDLGYLWVKRVVAIFGVIVTAGSAFATGPMLIHGHPAYIVLLAVTLVVSVIVAVRSWSVPAPRTPVRRGRRVVQAVLIALSFLVIAAVAWLVPQSAEAPALAAMKSDRTVTVMEDATEIVMMPMGVESPVGVFFQPGARVDARAYSAILRPLVESGHLVVIAKQPLGIAFLSTGTFAMARAAHHPVTRWVVGGHSLGGLVAATDAETFAGAARDPVVGLLFFASYPATNIAQVNVAVLSISGSKDGLSTPAKIAAAKPTLPAAARYLVVKGGVHAFFGDYGPQEGDGKPTISQDQARAEIAAGSVAFVNGLDG</sequence>
<dbReference type="Gene3D" id="3.40.50.1820">
    <property type="entry name" value="alpha/beta hydrolase"/>
    <property type="match status" value="1"/>
</dbReference>
<dbReference type="GO" id="GO:0016787">
    <property type="term" value="F:hydrolase activity"/>
    <property type="evidence" value="ECO:0007669"/>
    <property type="project" value="UniProtKB-KW"/>
</dbReference>
<keyword evidence="3" id="KW-0378">Hydrolase</keyword>
<comment type="caution">
    <text evidence="3">The sequence shown here is derived from an EMBL/GenBank/DDBJ whole genome shotgun (WGS) entry which is preliminary data.</text>
</comment>
<dbReference type="Proteomes" id="UP000297983">
    <property type="component" value="Unassembled WGS sequence"/>
</dbReference>
<dbReference type="SUPFAM" id="SSF53474">
    <property type="entry name" value="alpha/beta-Hydrolases"/>
    <property type="match status" value="1"/>
</dbReference>
<keyword evidence="4" id="KW-1185">Reference proteome</keyword>
<accession>A0A4R9APY1</accession>
<dbReference type="EMBL" id="SOHL01000030">
    <property type="protein sequence ID" value="TFD66644.1"/>
    <property type="molecule type" value="Genomic_DNA"/>
</dbReference>
<organism evidence="3 4">
    <name type="scientific">Cryobacterium gelidum</name>
    <dbReference type="NCBI Taxonomy" id="1259164"/>
    <lineage>
        <taxon>Bacteria</taxon>
        <taxon>Bacillati</taxon>
        <taxon>Actinomycetota</taxon>
        <taxon>Actinomycetes</taxon>
        <taxon>Micrococcales</taxon>
        <taxon>Microbacteriaceae</taxon>
        <taxon>Cryobacterium</taxon>
    </lineage>
</organism>
<evidence type="ECO:0000313" key="4">
    <source>
        <dbReference type="Proteomes" id="UP000297983"/>
    </source>
</evidence>
<dbReference type="Pfam" id="PF12695">
    <property type="entry name" value="Abhydrolase_5"/>
    <property type="match status" value="1"/>
</dbReference>
<dbReference type="InterPro" id="IPR029059">
    <property type="entry name" value="AB_hydrolase_5"/>
</dbReference>
<evidence type="ECO:0000256" key="1">
    <source>
        <dbReference type="SAM" id="Phobius"/>
    </source>
</evidence>
<keyword evidence="1" id="KW-0472">Membrane</keyword>
<name>A0A4R9APY1_9MICO</name>
<keyword evidence="1" id="KW-0812">Transmembrane</keyword>
<feature type="domain" description="Alpha/beta hydrolase fold-5" evidence="2">
    <location>
        <begin position="179"/>
        <end position="343"/>
    </location>
</feature>
<evidence type="ECO:0000259" key="2">
    <source>
        <dbReference type="Pfam" id="PF12695"/>
    </source>
</evidence>
<gene>
    <name evidence="3" type="ORF">E3T50_15730</name>
</gene>